<accession>A0AAD7HL99</accession>
<protein>
    <submittedName>
        <fullName evidence="1">Uncharacterized protein</fullName>
    </submittedName>
</protein>
<sequence>MASAAEQAHRHALVALKLARGTPEEPLALAAVVATATDSLRASVERLYTAHHIPHPPIDETLAAFNAPTSAVSRITLVNLSITRAFSNELFTELVKLFQAHRPPQESMLEVFQRLQIS</sequence>
<proteinExistence type="predicted"/>
<dbReference type="AlphaFoldDB" id="A0AAD7HL99"/>
<keyword evidence="2" id="KW-1185">Reference proteome</keyword>
<evidence type="ECO:0000313" key="2">
    <source>
        <dbReference type="Proteomes" id="UP001215598"/>
    </source>
</evidence>
<gene>
    <name evidence="1" type="ORF">B0H16DRAFT_1737211</name>
</gene>
<organism evidence="1 2">
    <name type="scientific">Mycena metata</name>
    <dbReference type="NCBI Taxonomy" id="1033252"/>
    <lineage>
        <taxon>Eukaryota</taxon>
        <taxon>Fungi</taxon>
        <taxon>Dikarya</taxon>
        <taxon>Basidiomycota</taxon>
        <taxon>Agaricomycotina</taxon>
        <taxon>Agaricomycetes</taxon>
        <taxon>Agaricomycetidae</taxon>
        <taxon>Agaricales</taxon>
        <taxon>Marasmiineae</taxon>
        <taxon>Mycenaceae</taxon>
        <taxon>Mycena</taxon>
    </lineage>
</organism>
<evidence type="ECO:0000313" key="1">
    <source>
        <dbReference type="EMBL" id="KAJ7723361.1"/>
    </source>
</evidence>
<dbReference type="EMBL" id="JARKIB010000211">
    <property type="protein sequence ID" value="KAJ7723361.1"/>
    <property type="molecule type" value="Genomic_DNA"/>
</dbReference>
<name>A0AAD7HL99_9AGAR</name>
<comment type="caution">
    <text evidence="1">The sequence shown here is derived from an EMBL/GenBank/DDBJ whole genome shotgun (WGS) entry which is preliminary data.</text>
</comment>
<reference evidence="1" key="1">
    <citation type="submission" date="2023-03" db="EMBL/GenBank/DDBJ databases">
        <title>Massive genome expansion in bonnet fungi (Mycena s.s.) driven by repeated elements and novel gene families across ecological guilds.</title>
        <authorList>
            <consortium name="Lawrence Berkeley National Laboratory"/>
            <person name="Harder C.B."/>
            <person name="Miyauchi S."/>
            <person name="Viragh M."/>
            <person name="Kuo A."/>
            <person name="Thoen E."/>
            <person name="Andreopoulos B."/>
            <person name="Lu D."/>
            <person name="Skrede I."/>
            <person name="Drula E."/>
            <person name="Henrissat B."/>
            <person name="Morin E."/>
            <person name="Kohler A."/>
            <person name="Barry K."/>
            <person name="LaButti K."/>
            <person name="Morin E."/>
            <person name="Salamov A."/>
            <person name="Lipzen A."/>
            <person name="Mereny Z."/>
            <person name="Hegedus B."/>
            <person name="Baldrian P."/>
            <person name="Stursova M."/>
            <person name="Weitz H."/>
            <person name="Taylor A."/>
            <person name="Grigoriev I.V."/>
            <person name="Nagy L.G."/>
            <person name="Martin F."/>
            <person name="Kauserud H."/>
        </authorList>
    </citation>
    <scope>NUCLEOTIDE SEQUENCE</scope>
    <source>
        <strain evidence="1">CBHHK182m</strain>
    </source>
</reference>
<dbReference type="Proteomes" id="UP001215598">
    <property type="component" value="Unassembled WGS sequence"/>
</dbReference>